<dbReference type="InterPro" id="IPR036273">
    <property type="entry name" value="CRAL/TRIO_N_dom_sf"/>
</dbReference>
<dbReference type="SUPFAM" id="SSF52087">
    <property type="entry name" value="CRAL/TRIO domain"/>
    <property type="match status" value="1"/>
</dbReference>
<dbReference type="InterPro" id="IPR036865">
    <property type="entry name" value="CRAL-TRIO_dom_sf"/>
</dbReference>
<evidence type="ECO:0000256" key="1">
    <source>
        <dbReference type="SAM" id="MobiDB-lite"/>
    </source>
</evidence>
<feature type="compositionally biased region" description="Basic and acidic residues" evidence="1">
    <location>
        <begin position="239"/>
        <end position="253"/>
    </location>
</feature>
<protein>
    <submittedName>
        <fullName evidence="3">Clavesin-2-like isoform X2</fullName>
    </submittedName>
</protein>
<organism evidence="2 3">
    <name type="scientific">Vanessa tameamea</name>
    <name type="common">Kamehameha butterfly</name>
    <dbReference type="NCBI Taxonomy" id="334116"/>
    <lineage>
        <taxon>Eukaryota</taxon>
        <taxon>Metazoa</taxon>
        <taxon>Ecdysozoa</taxon>
        <taxon>Arthropoda</taxon>
        <taxon>Hexapoda</taxon>
        <taxon>Insecta</taxon>
        <taxon>Pterygota</taxon>
        <taxon>Neoptera</taxon>
        <taxon>Endopterygota</taxon>
        <taxon>Lepidoptera</taxon>
        <taxon>Glossata</taxon>
        <taxon>Ditrysia</taxon>
        <taxon>Papilionoidea</taxon>
        <taxon>Nymphalidae</taxon>
        <taxon>Nymphalinae</taxon>
        <taxon>Vanessa</taxon>
    </lineage>
</organism>
<dbReference type="Gene3D" id="1.10.8.20">
    <property type="entry name" value="N-terminal domain of phosphatidylinositol transfer protein sec14p"/>
    <property type="match status" value="1"/>
</dbReference>
<keyword evidence="2" id="KW-1185">Reference proteome</keyword>
<reference evidence="3" key="1">
    <citation type="submission" date="2025-08" db="UniProtKB">
        <authorList>
            <consortium name="RefSeq"/>
        </authorList>
    </citation>
    <scope>IDENTIFICATION</scope>
    <source>
        <tissue evidence="3">Whole body</tissue>
    </source>
</reference>
<dbReference type="Proteomes" id="UP001652626">
    <property type="component" value="Chromosome 4"/>
</dbReference>
<evidence type="ECO:0000313" key="3">
    <source>
        <dbReference type="RefSeq" id="XP_064076683.1"/>
    </source>
</evidence>
<dbReference type="RefSeq" id="XP_064076683.1">
    <property type="nucleotide sequence ID" value="XM_064220613.1"/>
</dbReference>
<dbReference type="PANTHER" id="PTHR10174:SF216">
    <property type="entry name" value="CRAL-TRIO DOMAIN-CONTAINING PROTEIN-RELATED"/>
    <property type="match status" value="1"/>
</dbReference>
<dbReference type="Gene3D" id="3.40.525.10">
    <property type="entry name" value="CRAL-TRIO lipid binding domain"/>
    <property type="match status" value="1"/>
</dbReference>
<gene>
    <name evidence="3" type="primary">LOC113394454</name>
</gene>
<dbReference type="PANTHER" id="PTHR10174">
    <property type="entry name" value="ALPHA-TOCOPHEROL TRANSFER PROTEIN-RELATED"/>
    <property type="match status" value="1"/>
</dbReference>
<dbReference type="GeneID" id="113394454"/>
<sequence length="267" mass="30818">MPVRPLPPALAEKARLELNENPKLLEESIRHLKQWISTQPHLRVRTDDQWLAAFLRGCKFRLDQTKIKLDLYFSFRSTAPYLYSVKYYEPKVMDIINTGATLILPKTKNSADPRVILYRIGKIDLKQYTIIDIMSVLVLQEQICFMEDDNFVVAGTVNVVDLEGARLGHYTQTSIRQLRNLVAANQIIVHNKNMESFYEHVPREVLPGEYGGTGDSIQDCIDHWKNKMRDNSSFFEDDLKYGSDESKRPEKSDPAVINDPFRGLELD</sequence>
<evidence type="ECO:0000313" key="2">
    <source>
        <dbReference type="Proteomes" id="UP001652626"/>
    </source>
</evidence>
<feature type="region of interest" description="Disordered" evidence="1">
    <location>
        <begin position="239"/>
        <end position="267"/>
    </location>
</feature>
<accession>A0ABM4AZG7</accession>
<proteinExistence type="predicted"/>
<dbReference type="Gene3D" id="1.20.5.1200">
    <property type="entry name" value="Alpha-tocopherol transfer"/>
    <property type="match status" value="1"/>
</dbReference>
<dbReference type="SUPFAM" id="SSF46938">
    <property type="entry name" value="CRAL/TRIO N-terminal domain"/>
    <property type="match status" value="1"/>
</dbReference>
<name>A0ABM4AZG7_VANTA</name>